<dbReference type="FunFam" id="3.30.160.60:FF:000671">
    <property type="entry name" value="Zinc finger protein 26"/>
    <property type="match status" value="1"/>
</dbReference>
<dbReference type="Pfam" id="PF00096">
    <property type="entry name" value="zf-C2H2"/>
    <property type="match status" value="8"/>
</dbReference>
<keyword evidence="7" id="KW-0862">Zinc</keyword>
<evidence type="ECO:0000256" key="7">
    <source>
        <dbReference type="ARBA" id="ARBA00022833"/>
    </source>
</evidence>
<dbReference type="InterPro" id="IPR013087">
    <property type="entry name" value="Znf_C2H2_type"/>
</dbReference>
<comment type="function">
    <text evidence="1">May be involved in transcriptional regulation.</text>
</comment>
<dbReference type="FunFam" id="3.30.160.60:FF:002343">
    <property type="entry name" value="Zinc finger protein 33A"/>
    <property type="match status" value="1"/>
</dbReference>
<evidence type="ECO:0000256" key="4">
    <source>
        <dbReference type="ARBA" id="ARBA00022723"/>
    </source>
</evidence>
<feature type="domain" description="C2H2-type" evidence="14">
    <location>
        <begin position="339"/>
        <end position="366"/>
    </location>
</feature>
<dbReference type="EMBL" id="KZ018814">
    <property type="protein sequence ID" value="PIO14170.1"/>
    <property type="molecule type" value="Genomic_DNA"/>
</dbReference>
<dbReference type="SMART" id="SM00355">
    <property type="entry name" value="ZnF_C2H2"/>
    <property type="match status" value="9"/>
</dbReference>
<keyword evidence="5" id="KW-0677">Repeat</keyword>
<evidence type="ECO:0000256" key="12">
    <source>
        <dbReference type="PROSITE-ProRule" id="PRU00042"/>
    </source>
</evidence>
<evidence type="ECO:0000256" key="1">
    <source>
        <dbReference type="ARBA" id="ARBA00003767"/>
    </source>
</evidence>
<feature type="domain" description="C2H2-type" evidence="14">
    <location>
        <begin position="246"/>
        <end position="273"/>
    </location>
</feature>
<feature type="domain" description="C2H2-type" evidence="14">
    <location>
        <begin position="367"/>
        <end position="394"/>
    </location>
</feature>
<feature type="domain" description="C2H2-type" evidence="14">
    <location>
        <begin position="219"/>
        <end position="242"/>
    </location>
</feature>
<organism evidence="15 16">
    <name type="scientific">Aquarana catesbeiana</name>
    <name type="common">American bullfrog</name>
    <name type="synonym">Rana catesbeiana</name>
    <dbReference type="NCBI Taxonomy" id="8400"/>
    <lineage>
        <taxon>Eukaryota</taxon>
        <taxon>Metazoa</taxon>
        <taxon>Chordata</taxon>
        <taxon>Craniata</taxon>
        <taxon>Vertebrata</taxon>
        <taxon>Euteleostomi</taxon>
        <taxon>Amphibia</taxon>
        <taxon>Batrachia</taxon>
        <taxon>Anura</taxon>
        <taxon>Neobatrachia</taxon>
        <taxon>Ranoidea</taxon>
        <taxon>Ranidae</taxon>
        <taxon>Aquarana</taxon>
    </lineage>
</organism>
<dbReference type="OrthoDB" id="654211at2759"/>
<evidence type="ECO:0000256" key="9">
    <source>
        <dbReference type="ARBA" id="ARBA00023125"/>
    </source>
</evidence>
<feature type="domain" description="C2H2-type" evidence="14">
    <location>
        <begin position="35"/>
        <end position="58"/>
    </location>
</feature>
<feature type="region of interest" description="Disordered" evidence="13">
    <location>
        <begin position="157"/>
        <end position="180"/>
    </location>
</feature>
<dbReference type="GO" id="GO:0001228">
    <property type="term" value="F:DNA-binding transcription activator activity, RNA polymerase II-specific"/>
    <property type="evidence" value="ECO:0007669"/>
    <property type="project" value="TreeGrafter"/>
</dbReference>
<protein>
    <recommendedName>
        <fullName evidence="14">C2H2-type domain-containing protein</fullName>
    </recommendedName>
</protein>
<evidence type="ECO:0000256" key="10">
    <source>
        <dbReference type="ARBA" id="ARBA00023163"/>
    </source>
</evidence>
<dbReference type="SUPFAM" id="SSF57667">
    <property type="entry name" value="beta-beta-alpha zinc fingers"/>
    <property type="match status" value="5"/>
</dbReference>
<accession>A0A2G9QF03</accession>
<comment type="subcellular location">
    <subcellularLocation>
        <location evidence="2">Nucleus</location>
    </subcellularLocation>
</comment>
<feature type="domain" description="C2H2-type" evidence="14">
    <location>
        <begin position="291"/>
        <end position="314"/>
    </location>
</feature>
<dbReference type="Proteomes" id="UP000228934">
    <property type="component" value="Unassembled WGS sequence"/>
</dbReference>
<feature type="domain" description="C2H2-type" evidence="14">
    <location>
        <begin position="62"/>
        <end position="89"/>
    </location>
</feature>
<name>A0A2G9QF03_AQUCT</name>
<proteinExistence type="inferred from homology"/>
<comment type="similarity">
    <text evidence="3">Belongs to the krueppel C2H2-type zinc-finger protein family.</text>
</comment>
<dbReference type="PROSITE" id="PS50157">
    <property type="entry name" value="ZINC_FINGER_C2H2_2"/>
    <property type="match status" value="8"/>
</dbReference>
<keyword evidence="11" id="KW-0539">Nucleus</keyword>
<evidence type="ECO:0000256" key="6">
    <source>
        <dbReference type="ARBA" id="ARBA00022771"/>
    </source>
</evidence>
<dbReference type="Gene3D" id="3.30.160.60">
    <property type="entry name" value="Classic Zinc Finger"/>
    <property type="match status" value="8"/>
</dbReference>
<evidence type="ECO:0000259" key="14">
    <source>
        <dbReference type="PROSITE" id="PS50157"/>
    </source>
</evidence>
<dbReference type="GO" id="GO:0005634">
    <property type="term" value="C:nucleus"/>
    <property type="evidence" value="ECO:0007669"/>
    <property type="project" value="UniProtKB-SubCell"/>
</dbReference>
<keyword evidence="6 12" id="KW-0863">Zinc-finger</keyword>
<dbReference type="InterPro" id="IPR036236">
    <property type="entry name" value="Znf_C2H2_sf"/>
</dbReference>
<dbReference type="GO" id="GO:0000978">
    <property type="term" value="F:RNA polymerase II cis-regulatory region sequence-specific DNA binding"/>
    <property type="evidence" value="ECO:0007669"/>
    <property type="project" value="TreeGrafter"/>
</dbReference>
<keyword evidence="8" id="KW-0805">Transcription regulation</keyword>
<dbReference type="PANTHER" id="PTHR24393">
    <property type="entry name" value="ZINC FINGER PROTEIN"/>
    <property type="match status" value="1"/>
</dbReference>
<sequence length="418" mass="46754">MIPEIHHSAGRPADSSITKKCTLSHESVTTGETSLSCLGCGKSFRMKSELLIHLRSHTSVTFTCSECGESYTDKNELVIHQRSHKDGSSNGNPPERCPLPLYSQDFTQEDHTIPHYDHQSKDPIYMKVEVKGEEVETDAGDDQRSRGKFEMIVKSEQEENISTDGRVPNTIEGNSEKSSKETLTMIPEIHHSAGRPADSSITKKSTLSHESVTISETSLSCLGCGKSFRMKSELLIHLRSHTSVTFTCSECGESYTDKNELVIHQRSHKDPSNPEESSSPHEGDHRGDNLFSCLGCGKSFKTNSELRIHLRSHTRCGRSFTVKAKFLAHQRSHMEESLFSCSDCGKSFSQKAQLLAHQKSHTGKHPFPCPVCGICFSDKANLHKHQRSHTSERPFACSECGKCFTRKENLIKHQRKHT</sequence>
<evidence type="ECO:0000313" key="16">
    <source>
        <dbReference type="Proteomes" id="UP000228934"/>
    </source>
</evidence>
<keyword evidence="4" id="KW-0479">Metal-binding</keyword>
<evidence type="ECO:0000256" key="11">
    <source>
        <dbReference type="ARBA" id="ARBA00023242"/>
    </source>
</evidence>
<feature type="non-terminal residue" evidence="15">
    <location>
        <position position="418"/>
    </location>
</feature>
<evidence type="ECO:0000256" key="3">
    <source>
        <dbReference type="ARBA" id="ARBA00006991"/>
    </source>
</evidence>
<dbReference type="GO" id="GO:0008270">
    <property type="term" value="F:zinc ion binding"/>
    <property type="evidence" value="ECO:0007669"/>
    <property type="project" value="UniProtKB-KW"/>
</dbReference>
<dbReference type="FunFam" id="3.30.160.60:FF:000100">
    <property type="entry name" value="Zinc finger 45-like"/>
    <property type="match status" value="3"/>
</dbReference>
<evidence type="ECO:0000256" key="8">
    <source>
        <dbReference type="ARBA" id="ARBA00023015"/>
    </source>
</evidence>
<dbReference type="PANTHER" id="PTHR24393:SF158">
    <property type="entry name" value="C2H2-TYPE DOMAIN-CONTAINING PROTEIN"/>
    <property type="match status" value="1"/>
</dbReference>
<dbReference type="FunFam" id="3.30.160.60:FF:000128">
    <property type="entry name" value="zinc finger protein 268 isoform X1"/>
    <property type="match status" value="1"/>
</dbReference>
<dbReference type="PROSITE" id="PS00028">
    <property type="entry name" value="ZINC_FINGER_C2H2_1"/>
    <property type="match status" value="8"/>
</dbReference>
<gene>
    <name evidence="15" type="ORF">AB205_0010850</name>
</gene>
<keyword evidence="9" id="KW-0238">DNA-binding</keyword>
<dbReference type="AlphaFoldDB" id="A0A2G9QF03"/>
<dbReference type="FunFam" id="3.30.160.60:FF:000012">
    <property type="entry name" value="RB-associated KRAB zinc finger protein-like"/>
    <property type="match status" value="1"/>
</dbReference>
<keyword evidence="10" id="KW-0804">Transcription</keyword>
<evidence type="ECO:0000256" key="2">
    <source>
        <dbReference type="ARBA" id="ARBA00004123"/>
    </source>
</evidence>
<evidence type="ECO:0000256" key="5">
    <source>
        <dbReference type="ARBA" id="ARBA00022737"/>
    </source>
</evidence>
<evidence type="ECO:0000256" key="13">
    <source>
        <dbReference type="SAM" id="MobiDB-lite"/>
    </source>
</evidence>
<reference evidence="16" key="1">
    <citation type="journal article" date="2017" name="Nat. Commun.">
        <title>The North American bullfrog draft genome provides insight into hormonal regulation of long noncoding RNA.</title>
        <authorList>
            <person name="Hammond S.A."/>
            <person name="Warren R.L."/>
            <person name="Vandervalk B.P."/>
            <person name="Kucuk E."/>
            <person name="Khan H."/>
            <person name="Gibb E.A."/>
            <person name="Pandoh P."/>
            <person name="Kirk H."/>
            <person name="Zhao Y."/>
            <person name="Jones M."/>
            <person name="Mungall A.J."/>
            <person name="Coope R."/>
            <person name="Pleasance S."/>
            <person name="Moore R.A."/>
            <person name="Holt R.A."/>
            <person name="Round J.M."/>
            <person name="Ohora S."/>
            <person name="Walle B.V."/>
            <person name="Veldhoen N."/>
            <person name="Helbing C.C."/>
            <person name="Birol I."/>
        </authorList>
    </citation>
    <scope>NUCLEOTIDE SEQUENCE [LARGE SCALE GENOMIC DNA]</scope>
</reference>
<dbReference type="FunFam" id="3.30.160.60:FF:000065">
    <property type="entry name" value="B-cell CLL/lymphoma 6, member B"/>
    <property type="match status" value="1"/>
</dbReference>
<evidence type="ECO:0000313" key="15">
    <source>
        <dbReference type="EMBL" id="PIO14170.1"/>
    </source>
</evidence>
<feature type="domain" description="C2H2-type" evidence="14">
    <location>
        <begin position="395"/>
        <end position="418"/>
    </location>
</feature>
<keyword evidence="16" id="KW-1185">Reference proteome</keyword>